<feature type="region of interest" description="Disordered" evidence="1">
    <location>
        <begin position="1"/>
        <end position="35"/>
    </location>
</feature>
<dbReference type="HOGENOM" id="CLU_156684_0_0_1"/>
<reference evidence="2 3" key="1">
    <citation type="submission" date="2015-01" db="EMBL/GenBank/DDBJ databases">
        <title>The Genome Sequence of Cladophialophora immunda CBS83496.</title>
        <authorList>
            <consortium name="The Broad Institute Genomics Platform"/>
            <person name="Cuomo C."/>
            <person name="de Hoog S."/>
            <person name="Gorbushina A."/>
            <person name="Stielow B."/>
            <person name="Teixiera M."/>
            <person name="Abouelleil A."/>
            <person name="Chapman S.B."/>
            <person name="Priest M."/>
            <person name="Young S.K."/>
            <person name="Wortman J."/>
            <person name="Nusbaum C."/>
            <person name="Birren B."/>
        </authorList>
    </citation>
    <scope>NUCLEOTIDE SEQUENCE [LARGE SCALE GENOMIC DNA]</scope>
    <source>
        <strain evidence="2 3">CBS 83496</strain>
    </source>
</reference>
<proteinExistence type="predicted"/>
<evidence type="ECO:0000313" key="3">
    <source>
        <dbReference type="Proteomes" id="UP000054466"/>
    </source>
</evidence>
<protein>
    <submittedName>
        <fullName evidence="2">Uncharacterized protein</fullName>
    </submittedName>
</protein>
<feature type="compositionally biased region" description="Basic and acidic residues" evidence="1">
    <location>
        <begin position="120"/>
        <end position="129"/>
    </location>
</feature>
<dbReference type="AlphaFoldDB" id="A0A0D2DCA2"/>
<dbReference type="VEuPathDB" id="FungiDB:PV07_00211"/>
<keyword evidence="3" id="KW-1185">Reference proteome</keyword>
<dbReference type="RefSeq" id="XP_016253570.1">
    <property type="nucleotide sequence ID" value="XM_016386642.1"/>
</dbReference>
<gene>
    <name evidence="2" type="ORF">PV07_00211</name>
</gene>
<sequence>MSHDLHRKPTGESSRGVSLPRRLTQPFHQQSKKTEPKYKLYRESYGVYSGMTWDKLKGYLEQKFPQSKYPGLEFNEDCALDHWIFEVPEPLTDEDKRELRRLRDKPTAPGSTQQAPATSQEKRRSVSPE</sequence>
<organism evidence="2 3">
    <name type="scientific">Cladophialophora immunda</name>
    <dbReference type="NCBI Taxonomy" id="569365"/>
    <lineage>
        <taxon>Eukaryota</taxon>
        <taxon>Fungi</taxon>
        <taxon>Dikarya</taxon>
        <taxon>Ascomycota</taxon>
        <taxon>Pezizomycotina</taxon>
        <taxon>Eurotiomycetes</taxon>
        <taxon>Chaetothyriomycetidae</taxon>
        <taxon>Chaetothyriales</taxon>
        <taxon>Herpotrichiellaceae</taxon>
        <taxon>Cladophialophora</taxon>
    </lineage>
</organism>
<accession>A0A0D2DCA2</accession>
<dbReference type="Proteomes" id="UP000054466">
    <property type="component" value="Unassembled WGS sequence"/>
</dbReference>
<feature type="compositionally biased region" description="Polar residues" evidence="1">
    <location>
        <begin position="109"/>
        <end position="119"/>
    </location>
</feature>
<evidence type="ECO:0000256" key="1">
    <source>
        <dbReference type="SAM" id="MobiDB-lite"/>
    </source>
</evidence>
<dbReference type="GeneID" id="27339405"/>
<dbReference type="OrthoDB" id="4142364at2759"/>
<feature type="compositionally biased region" description="Basic and acidic residues" evidence="1">
    <location>
        <begin position="1"/>
        <end position="10"/>
    </location>
</feature>
<evidence type="ECO:0000313" key="2">
    <source>
        <dbReference type="EMBL" id="KIW33354.1"/>
    </source>
</evidence>
<dbReference type="EMBL" id="KN847040">
    <property type="protein sequence ID" value="KIW33354.1"/>
    <property type="molecule type" value="Genomic_DNA"/>
</dbReference>
<name>A0A0D2DCA2_9EURO</name>
<feature type="region of interest" description="Disordered" evidence="1">
    <location>
        <begin position="94"/>
        <end position="129"/>
    </location>
</feature>